<evidence type="ECO:0000256" key="4">
    <source>
        <dbReference type="SAM" id="MobiDB-lite"/>
    </source>
</evidence>
<accession>A0A2X0MTM1</accession>
<sequence length="948" mass="105937">MAHLKPFSPESHVTSSLSPLVAATARALMGIGAGARHPGTASPFINSHQADPSRHLSAKFCSLVDYSSSSDDAEGEIDHEMDPTSISATPEWETVHDSQRDQPQFTQDVVPQASAESSKRPSTMATRLVSLKRPRTKAKRDEEAWSPPSRQSRSDSGSDTASDRDSDTSSVIVETCTESPPTNESTGLKDVSNASVPGSPEYLPTETVVGSASIASPQQPRPKRGLPRCRWVTESDRSDEWVLQTGSCITIRRQEAQQCHDCITRYSRCSFAGIRSFPRIEAGSDQLDFDRGTLRPSRLDDEVPHFPTEFDRSFVGEDAIRIKTVASHHLLPTLKEELEHAQKSDCVRIRHELFARQTCDTCLHVIFCGAYKCMCCGRDLCMSCYDQLLKLKDQPIKRLSNADLRHARHLLSVVEGDKDGTGHASAFSEPHPMQQDRLHRCAPRTKSHSSKDFTPYTRRDAQELEQLVVAMQKWKESNALEVNRPPSKDILDALRRPSGDQKLTDSWPHMYLRSEELVDPYVPHQATAVNEKSSDPPPPTPSWFSAAPIPVKTEDPKRISFADLWVLREPIVVDIGNDTFHLGWSPEHFIDTYGEASCNVEGDSTTSTTTVANFFERFGQRNPLGVSRKIKVRRFETALVVCHLGTHALCIGCIEDWPPTTDFKSAFPREYTDFMSLLPMASMTRRDGVLNLAAHAPLNSNPPDLGPKGYFSEESDDRPGGQGSTKLHMDVADAVNVMLWAGPWKDGAAGAAAWDMFRVEDADKIRDFLYEHFAEKYGRPVAQMRLMMNELSFPFLSPSQTPKTDLISQPYRNSPIHSQLVFLDQDLRTQLLESKGVKPFRIWQRPGEAVFIPAGCAHQVCNYADCIKVEMTDEFRELTKECQLWRSDVLQLKTQLLWAWVRRRTGMIVPLRFLEHSIDLHSDCLVLQKSSERILPSSGGIGGEGGSG</sequence>
<dbReference type="GO" id="GO:0046872">
    <property type="term" value="F:metal ion binding"/>
    <property type="evidence" value="ECO:0007669"/>
    <property type="project" value="UniProtKB-KW"/>
</dbReference>
<dbReference type="GO" id="GO:0031490">
    <property type="term" value="F:chromatin DNA binding"/>
    <property type="evidence" value="ECO:0007669"/>
    <property type="project" value="TreeGrafter"/>
</dbReference>
<name>A0A2X0MTM1_9BASI</name>
<dbReference type="PROSITE" id="PS51184">
    <property type="entry name" value="JMJC"/>
    <property type="match status" value="1"/>
</dbReference>
<dbReference type="PANTHER" id="PTHR12549">
    <property type="entry name" value="JMJC DOMAIN-CONTAINING HISTONE DEMETHYLATION PROTEIN"/>
    <property type="match status" value="1"/>
</dbReference>
<dbReference type="GO" id="GO:0000785">
    <property type="term" value="C:chromatin"/>
    <property type="evidence" value="ECO:0007669"/>
    <property type="project" value="TreeGrafter"/>
</dbReference>
<evidence type="ECO:0000313" key="6">
    <source>
        <dbReference type="EMBL" id="SGY33287.1"/>
    </source>
</evidence>
<dbReference type="Pfam" id="PF02373">
    <property type="entry name" value="JmjC"/>
    <property type="match status" value="1"/>
</dbReference>
<feature type="domain" description="JmjC" evidence="5">
    <location>
        <begin position="667"/>
        <end position="886"/>
    </location>
</feature>
<keyword evidence="2" id="KW-0479">Metal-binding</keyword>
<dbReference type="InterPro" id="IPR003347">
    <property type="entry name" value="JmjC_dom"/>
</dbReference>
<dbReference type="InterPro" id="IPR045109">
    <property type="entry name" value="LSDs-like"/>
</dbReference>
<evidence type="ECO:0000256" key="3">
    <source>
        <dbReference type="ARBA" id="ARBA00023242"/>
    </source>
</evidence>
<comment type="subcellular location">
    <subcellularLocation>
        <location evidence="1">Nucleus</location>
    </subcellularLocation>
</comment>
<dbReference type="GO" id="GO:0006357">
    <property type="term" value="P:regulation of transcription by RNA polymerase II"/>
    <property type="evidence" value="ECO:0007669"/>
    <property type="project" value="TreeGrafter"/>
</dbReference>
<dbReference type="SMART" id="SM00558">
    <property type="entry name" value="JmjC"/>
    <property type="match status" value="1"/>
</dbReference>
<dbReference type="Gene3D" id="2.60.120.650">
    <property type="entry name" value="Cupin"/>
    <property type="match status" value="1"/>
</dbReference>
<organism evidence="6 7">
    <name type="scientific">Microbotryum silenes-dioicae</name>
    <dbReference type="NCBI Taxonomy" id="796604"/>
    <lineage>
        <taxon>Eukaryota</taxon>
        <taxon>Fungi</taxon>
        <taxon>Dikarya</taxon>
        <taxon>Basidiomycota</taxon>
        <taxon>Pucciniomycotina</taxon>
        <taxon>Microbotryomycetes</taxon>
        <taxon>Microbotryales</taxon>
        <taxon>Microbotryaceae</taxon>
        <taxon>Microbotryum</taxon>
    </lineage>
</organism>
<dbReference type="SUPFAM" id="SSF51197">
    <property type="entry name" value="Clavaminate synthase-like"/>
    <property type="match status" value="1"/>
</dbReference>
<keyword evidence="3" id="KW-0539">Nucleus</keyword>
<dbReference type="AlphaFoldDB" id="A0A2X0MTM1"/>
<dbReference type="GO" id="GO:0003712">
    <property type="term" value="F:transcription coregulator activity"/>
    <property type="evidence" value="ECO:0007669"/>
    <property type="project" value="TreeGrafter"/>
</dbReference>
<feature type="compositionally biased region" description="Polar residues" evidence="4">
    <location>
        <begin position="176"/>
        <end position="196"/>
    </location>
</feature>
<proteinExistence type="predicted"/>
<feature type="region of interest" description="Disordered" evidence="4">
    <location>
        <begin position="33"/>
        <end position="52"/>
    </location>
</feature>
<evidence type="ECO:0000313" key="7">
    <source>
        <dbReference type="Proteomes" id="UP000249464"/>
    </source>
</evidence>
<reference evidence="6 7" key="1">
    <citation type="submission" date="2016-11" db="EMBL/GenBank/DDBJ databases">
        <authorList>
            <person name="Jaros S."/>
            <person name="Januszkiewicz K."/>
            <person name="Wedrychowicz H."/>
        </authorList>
    </citation>
    <scope>NUCLEOTIDE SEQUENCE [LARGE SCALE GENOMIC DNA]</scope>
</reference>
<gene>
    <name evidence="6" type="primary">BQ5605_C002g01477</name>
    <name evidence="6" type="ORF">BQ5605_C002G01477</name>
</gene>
<dbReference type="GO" id="GO:0032454">
    <property type="term" value="F:histone H3K9 demethylase activity"/>
    <property type="evidence" value="ECO:0007669"/>
    <property type="project" value="InterPro"/>
</dbReference>
<dbReference type="Proteomes" id="UP000249464">
    <property type="component" value="Unassembled WGS sequence"/>
</dbReference>
<evidence type="ECO:0000259" key="5">
    <source>
        <dbReference type="PROSITE" id="PS51184"/>
    </source>
</evidence>
<feature type="region of interest" description="Disordered" evidence="4">
    <location>
        <begin position="697"/>
        <end position="724"/>
    </location>
</feature>
<evidence type="ECO:0000256" key="1">
    <source>
        <dbReference type="ARBA" id="ARBA00004123"/>
    </source>
</evidence>
<dbReference type="PANTHER" id="PTHR12549:SF38">
    <property type="entry name" value="JMJC DOMAIN-CONTAINING HISTONE DEMETHYLASE 2, ISOFORM A"/>
    <property type="match status" value="1"/>
</dbReference>
<keyword evidence="7" id="KW-1185">Reference proteome</keyword>
<evidence type="ECO:0000256" key="2">
    <source>
        <dbReference type="ARBA" id="ARBA00022723"/>
    </source>
</evidence>
<protein>
    <submittedName>
        <fullName evidence="6">BQ5605_C002g01477 protein</fullName>
    </submittedName>
</protein>
<dbReference type="GO" id="GO:0000118">
    <property type="term" value="C:histone deacetylase complex"/>
    <property type="evidence" value="ECO:0007669"/>
    <property type="project" value="TreeGrafter"/>
</dbReference>
<feature type="region of interest" description="Disordered" evidence="4">
    <location>
        <begin position="67"/>
        <end position="204"/>
    </location>
</feature>
<dbReference type="STRING" id="796604.A0A2X0MTM1"/>
<dbReference type="EMBL" id="FQNC01000041">
    <property type="protein sequence ID" value="SGY33287.1"/>
    <property type="molecule type" value="Genomic_DNA"/>
</dbReference>
<feature type="compositionally biased region" description="Polar residues" evidence="4">
    <location>
        <begin position="101"/>
        <end position="125"/>
    </location>
</feature>